<dbReference type="Gene3D" id="3.90.10.10">
    <property type="entry name" value="Cytochrome C3"/>
    <property type="match status" value="1"/>
</dbReference>
<dbReference type="PANTHER" id="PTHR35038">
    <property type="entry name" value="DISSIMILATORY SULFITE REDUCTASE SIRA"/>
    <property type="match status" value="1"/>
</dbReference>
<reference evidence="3 4" key="1">
    <citation type="submission" date="2019-01" db="EMBL/GenBank/DDBJ databases">
        <title>Lacunisphaera sp. strain TWA-58.</title>
        <authorList>
            <person name="Chen W.-M."/>
        </authorList>
    </citation>
    <scope>NUCLEOTIDE SEQUENCE [LARGE SCALE GENOMIC DNA]</scope>
    <source>
        <strain evidence="3 4">TWA-58</strain>
    </source>
</reference>
<dbReference type="Gene3D" id="1.10.287.3080">
    <property type="match status" value="1"/>
</dbReference>
<gene>
    <name evidence="3" type="ORF">ESB00_06375</name>
</gene>
<evidence type="ECO:0000313" key="4">
    <source>
        <dbReference type="Proteomes" id="UP000290218"/>
    </source>
</evidence>
<dbReference type="InterPro" id="IPR010177">
    <property type="entry name" value="Paired_CXXCH_1"/>
</dbReference>
<dbReference type="PANTHER" id="PTHR35038:SF6">
    <property type="entry name" value="SURFACE LOCALIZED DECAHEME CYTOCHROME C LIPOPROTEIN"/>
    <property type="match status" value="1"/>
</dbReference>
<organism evidence="3 4">
    <name type="scientific">Oleiharenicola lentus</name>
    <dbReference type="NCBI Taxonomy" id="2508720"/>
    <lineage>
        <taxon>Bacteria</taxon>
        <taxon>Pseudomonadati</taxon>
        <taxon>Verrucomicrobiota</taxon>
        <taxon>Opitutia</taxon>
        <taxon>Opitutales</taxon>
        <taxon>Opitutaceae</taxon>
        <taxon>Oleiharenicola</taxon>
    </lineage>
</organism>
<dbReference type="InterPro" id="IPR051829">
    <property type="entry name" value="Multiheme_Cytochr_ET"/>
</dbReference>
<feature type="domain" description="Doubled CXXCH motif" evidence="2">
    <location>
        <begin position="146"/>
        <end position="182"/>
    </location>
</feature>
<protein>
    <recommendedName>
        <fullName evidence="2">Doubled CXXCH motif domain-containing protein</fullName>
    </recommendedName>
</protein>
<sequence>MIVPPQVPGATFVGSGKCADCHESVTSEFHDATHAKLFAPGGNGQEIGCESCHGPASLHVKSGGELGTIINPKGSPETCFQCHLDKRGEFALPNAHPVLAGKMGCSDCHSPHSGDAITEGGTNFASLNESCVKCHTSQGGPYVFEHEASREGCVTCHSPHGSMNAKMLKARNANLCLQCHFQQQTAPGVILIGGRDHASFLSRGTCWSAGCHEAIHGSHVSSSLRF</sequence>
<dbReference type="GO" id="GO:0016491">
    <property type="term" value="F:oxidoreductase activity"/>
    <property type="evidence" value="ECO:0007669"/>
    <property type="project" value="TreeGrafter"/>
</dbReference>
<dbReference type="InterPro" id="IPR036280">
    <property type="entry name" value="Multihaem_cyt_sf"/>
</dbReference>
<dbReference type="OrthoDB" id="9814800at2"/>
<dbReference type="Pfam" id="PF09699">
    <property type="entry name" value="Paired_CXXCH_1"/>
    <property type="match status" value="2"/>
</dbReference>
<accession>A0A4Q1CCW4</accession>
<dbReference type="Proteomes" id="UP000290218">
    <property type="component" value="Unassembled WGS sequence"/>
</dbReference>
<dbReference type="EMBL" id="SDHX01000001">
    <property type="protein sequence ID" value="RXK56928.1"/>
    <property type="molecule type" value="Genomic_DNA"/>
</dbReference>
<proteinExistence type="predicted"/>
<dbReference type="Gene3D" id="1.10.1130.20">
    <property type="match status" value="1"/>
</dbReference>
<dbReference type="AlphaFoldDB" id="A0A4Q1CCW4"/>
<comment type="caution">
    <text evidence="3">The sequence shown here is derived from an EMBL/GenBank/DDBJ whole genome shotgun (WGS) entry which is preliminary data.</text>
</comment>
<name>A0A4Q1CCW4_9BACT</name>
<keyword evidence="4" id="KW-1185">Reference proteome</keyword>
<evidence type="ECO:0000313" key="3">
    <source>
        <dbReference type="EMBL" id="RXK56928.1"/>
    </source>
</evidence>
<evidence type="ECO:0000259" key="2">
    <source>
        <dbReference type="Pfam" id="PF09699"/>
    </source>
</evidence>
<keyword evidence="1" id="KW-0732">Signal</keyword>
<evidence type="ECO:0000256" key="1">
    <source>
        <dbReference type="ARBA" id="ARBA00022729"/>
    </source>
</evidence>
<dbReference type="NCBIfam" id="TIGR01905">
    <property type="entry name" value="paired_CXXCH_1"/>
    <property type="match status" value="1"/>
</dbReference>
<feature type="domain" description="Doubled CXXCH motif" evidence="2">
    <location>
        <begin position="96"/>
        <end position="138"/>
    </location>
</feature>
<dbReference type="SUPFAM" id="SSF48695">
    <property type="entry name" value="Multiheme cytochromes"/>
    <property type="match status" value="1"/>
</dbReference>